<accession>A0A8X6YUM5</accession>
<dbReference type="Proteomes" id="UP000886998">
    <property type="component" value="Unassembled WGS sequence"/>
</dbReference>
<name>A0A8X6YUM5_9ARAC</name>
<gene>
    <name evidence="2" type="ORF">TNIN_287431</name>
</gene>
<comment type="caution">
    <text evidence="2">The sequence shown here is derived from an EMBL/GenBank/DDBJ whole genome shotgun (WGS) entry which is preliminary data.</text>
</comment>
<reference evidence="2" key="1">
    <citation type="submission" date="2020-08" db="EMBL/GenBank/DDBJ databases">
        <title>Multicomponent nature underlies the extraordinary mechanical properties of spider dragline silk.</title>
        <authorList>
            <person name="Kono N."/>
            <person name="Nakamura H."/>
            <person name="Mori M."/>
            <person name="Yoshida Y."/>
            <person name="Ohtoshi R."/>
            <person name="Malay A.D."/>
            <person name="Moran D.A.P."/>
            <person name="Tomita M."/>
            <person name="Numata K."/>
            <person name="Arakawa K."/>
        </authorList>
    </citation>
    <scope>NUCLEOTIDE SEQUENCE</scope>
</reference>
<dbReference type="EMBL" id="BMAV01023672">
    <property type="protein sequence ID" value="GFY79585.1"/>
    <property type="molecule type" value="Genomic_DNA"/>
</dbReference>
<sequence>MARIEAHAGTKRREAAIMRKTGGWCCAAPPLCRESFAAARSSPGLKPFRCRNSRFGTLLKASPYFGVRNRAAKKRGSRSSKFPPCQPEASASPRCCACQPLCRHRQRPLPPSSFLRFLS</sequence>
<feature type="region of interest" description="Disordered" evidence="1">
    <location>
        <begin position="70"/>
        <end position="93"/>
    </location>
</feature>
<keyword evidence="3" id="KW-1185">Reference proteome</keyword>
<proteinExistence type="predicted"/>
<evidence type="ECO:0000313" key="2">
    <source>
        <dbReference type="EMBL" id="GFY79585.1"/>
    </source>
</evidence>
<dbReference type="AlphaFoldDB" id="A0A8X6YUM5"/>
<organism evidence="2 3">
    <name type="scientific">Trichonephila inaurata madagascariensis</name>
    <dbReference type="NCBI Taxonomy" id="2747483"/>
    <lineage>
        <taxon>Eukaryota</taxon>
        <taxon>Metazoa</taxon>
        <taxon>Ecdysozoa</taxon>
        <taxon>Arthropoda</taxon>
        <taxon>Chelicerata</taxon>
        <taxon>Arachnida</taxon>
        <taxon>Araneae</taxon>
        <taxon>Araneomorphae</taxon>
        <taxon>Entelegynae</taxon>
        <taxon>Araneoidea</taxon>
        <taxon>Nephilidae</taxon>
        <taxon>Trichonephila</taxon>
        <taxon>Trichonephila inaurata</taxon>
    </lineage>
</organism>
<evidence type="ECO:0000313" key="3">
    <source>
        <dbReference type="Proteomes" id="UP000886998"/>
    </source>
</evidence>
<protein>
    <submittedName>
        <fullName evidence="2">Uncharacterized protein</fullName>
    </submittedName>
</protein>
<evidence type="ECO:0000256" key="1">
    <source>
        <dbReference type="SAM" id="MobiDB-lite"/>
    </source>
</evidence>